<evidence type="ECO:0000256" key="1">
    <source>
        <dbReference type="ARBA" id="ARBA00004225"/>
    </source>
</evidence>
<evidence type="ECO:0000256" key="6">
    <source>
        <dbReference type="ARBA" id="ARBA00022792"/>
    </source>
</evidence>
<dbReference type="SUPFAM" id="SSF103506">
    <property type="entry name" value="Mitochondrial carrier"/>
    <property type="match status" value="1"/>
</dbReference>
<dbReference type="GO" id="GO:0031966">
    <property type="term" value="C:mitochondrial membrane"/>
    <property type="evidence" value="ECO:0007669"/>
    <property type="project" value="UniProtKB-SubCell"/>
</dbReference>
<evidence type="ECO:0000313" key="12">
    <source>
        <dbReference type="EMBL" id="KAF2727558.1"/>
    </source>
</evidence>
<feature type="repeat" description="Solcar" evidence="10">
    <location>
        <begin position="5"/>
        <end position="93"/>
    </location>
</feature>
<keyword evidence="9 10" id="KW-0472">Membrane</keyword>
<dbReference type="Pfam" id="PF00153">
    <property type="entry name" value="Mito_carr"/>
    <property type="match status" value="3"/>
</dbReference>
<reference evidence="12" key="1">
    <citation type="journal article" date="2020" name="Stud. Mycol.">
        <title>101 Dothideomycetes genomes: a test case for predicting lifestyles and emergence of pathogens.</title>
        <authorList>
            <person name="Haridas S."/>
            <person name="Albert R."/>
            <person name="Binder M."/>
            <person name="Bloem J."/>
            <person name="Labutti K."/>
            <person name="Salamov A."/>
            <person name="Andreopoulos B."/>
            <person name="Baker S."/>
            <person name="Barry K."/>
            <person name="Bills G."/>
            <person name="Bluhm B."/>
            <person name="Cannon C."/>
            <person name="Castanera R."/>
            <person name="Culley D."/>
            <person name="Daum C."/>
            <person name="Ezra D."/>
            <person name="Gonzalez J."/>
            <person name="Henrissat B."/>
            <person name="Kuo A."/>
            <person name="Liang C."/>
            <person name="Lipzen A."/>
            <person name="Lutzoni F."/>
            <person name="Magnuson J."/>
            <person name="Mondo S."/>
            <person name="Nolan M."/>
            <person name="Ohm R."/>
            <person name="Pangilinan J."/>
            <person name="Park H.-J."/>
            <person name="Ramirez L."/>
            <person name="Alfaro M."/>
            <person name="Sun H."/>
            <person name="Tritt A."/>
            <person name="Yoshinaga Y."/>
            <person name="Zwiers L.-H."/>
            <person name="Turgeon B."/>
            <person name="Goodwin S."/>
            <person name="Spatafora J."/>
            <person name="Crous P."/>
            <person name="Grigoriev I."/>
        </authorList>
    </citation>
    <scope>NUCLEOTIDE SEQUENCE</scope>
    <source>
        <strain evidence="12">CBS 125425</strain>
    </source>
</reference>
<evidence type="ECO:0000256" key="3">
    <source>
        <dbReference type="ARBA" id="ARBA00022448"/>
    </source>
</evidence>
<evidence type="ECO:0000256" key="11">
    <source>
        <dbReference type="RuleBase" id="RU000488"/>
    </source>
</evidence>
<proteinExistence type="inferred from homology"/>
<dbReference type="PANTHER" id="PTHR45788">
    <property type="entry name" value="SUCCINATE/FUMARATE MITOCHONDRIAL TRANSPORTER-RELATED"/>
    <property type="match status" value="1"/>
</dbReference>
<keyword evidence="7" id="KW-1133">Transmembrane helix</keyword>
<keyword evidence="8" id="KW-0496">Mitochondrion</keyword>
<feature type="repeat" description="Solcar" evidence="10">
    <location>
        <begin position="110"/>
        <end position="200"/>
    </location>
</feature>
<keyword evidence="4 10" id="KW-0812">Transmembrane</keyword>
<dbReference type="PROSITE" id="PS50920">
    <property type="entry name" value="SOLCAR"/>
    <property type="match status" value="3"/>
</dbReference>
<organism evidence="12 13">
    <name type="scientific">Polyplosphaeria fusca</name>
    <dbReference type="NCBI Taxonomy" id="682080"/>
    <lineage>
        <taxon>Eukaryota</taxon>
        <taxon>Fungi</taxon>
        <taxon>Dikarya</taxon>
        <taxon>Ascomycota</taxon>
        <taxon>Pezizomycotina</taxon>
        <taxon>Dothideomycetes</taxon>
        <taxon>Pleosporomycetidae</taxon>
        <taxon>Pleosporales</taxon>
        <taxon>Tetraplosphaeriaceae</taxon>
        <taxon>Polyplosphaeria</taxon>
    </lineage>
</organism>
<dbReference type="Gene3D" id="1.50.40.10">
    <property type="entry name" value="Mitochondrial carrier domain"/>
    <property type="match status" value="1"/>
</dbReference>
<comment type="caution">
    <text evidence="12">The sequence shown here is derived from an EMBL/GenBank/DDBJ whole genome shotgun (WGS) entry which is preliminary data.</text>
</comment>
<name>A0A9P4UW89_9PLEO</name>
<evidence type="ECO:0000256" key="10">
    <source>
        <dbReference type="PROSITE-ProRule" id="PRU00282"/>
    </source>
</evidence>
<dbReference type="AlphaFoldDB" id="A0A9P4UW89"/>
<comment type="subcellular location">
    <subcellularLocation>
        <location evidence="1">Mitochondrion membrane</location>
        <topology evidence="1">Multi-pass membrane protein</topology>
    </subcellularLocation>
</comment>
<comment type="similarity">
    <text evidence="2 11">Belongs to the mitochondrial carrier (TC 2.A.29) family.</text>
</comment>
<keyword evidence="13" id="KW-1185">Reference proteome</keyword>
<evidence type="ECO:0000256" key="7">
    <source>
        <dbReference type="ARBA" id="ARBA00022989"/>
    </source>
</evidence>
<evidence type="ECO:0000256" key="4">
    <source>
        <dbReference type="ARBA" id="ARBA00022692"/>
    </source>
</evidence>
<evidence type="ECO:0000256" key="9">
    <source>
        <dbReference type="ARBA" id="ARBA00023136"/>
    </source>
</evidence>
<dbReference type="Proteomes" id="UP000799444">
    <property type="component" value="Unassembled WGS sequence"/>
</dbReference>
<dbReference type="InterPro" id="IPR018108">
    <property type="entry name" value="MCP_transmembrane"/>
</dbReference>
<evidence type="ECO:0000313" key="13">
    <source>
        <dbReference type="Proteomes" id="UP000799444"/>
    </source>
</evidence>
<dbReference type="GO" id="GO:0006843">
    <property type="term" value="P:mitochondrial citrate transmembrane transport"/>
    <property type="evidence" value="ECO:0007669"/>
    <property type="project" value="TreeGrafter"/>
</dbReference>
<protein>
    <submittedName>
        <fullName evidence="12">Mitochondrial carrier</fullName>
    </submittedName>
</protein>
<keyword evidence="5" id="KW-0677">Repeat</keyword>
<feature type="repeat" description="Solcar" evidence="10">
    <location>
        <begin position="210"/>
        <end position="294"/>
    </location>
</feature>
<evidence type="ECO:0000256" key="2">
    <source>
        <dbReference type="ARBA" id="ARBA00006375"/>
    </source>
</evidence>
<dbReference type="OrthoDB" id="44467at2759"/>
<dbReference type="EMBL" id="ML996325">
    <property type="protein sequence ID" value="KAF2727558.1"/>
    <property type="molecule type" value="Genomic_DNA"/>
</dbReference>
<accession>A0A9P4UW89</accession>
<dbReference type="GO" id="GO:0071913">
    <property type="term" value="F:citrate secondary active transmembrane transporter activity"/>
    <property type="evidence" value="ECO:0007669"/>
    <property type="project" value="TreeGrafter"/>
</dbReference>
<dbReference type="PANTHER" id="PTHR45788:SF4">
    <property type="entry name" value="TRICARBOXYLATE TRANSPORT PROTEIN, MITOCHONDRIAL"/>
    <property type="match status" value="1"/>
</dbReference>
<evidence type="ECO:0000256" key="5">
    <source>
        <dbReference type="ARBA" id="ARBA00022737"/>
    </source>
</evidence>
<sequence length="311" mass="33390">MESASQLSISLIAGGLAGASETFVTYPAEFVKTRRQLETSGSGKQSANSFGILKSTIRETGIRGVYAGCQTLAISNALKSGVRFFSFETAKRKMSPYFSAGSPKTESATPNPWLNLSAGLCAGAAESVLVVTPGEALKTRVIDDAASRGHLGRLSMSQLVTYTIRRDGILSLWRGLAPVLCKQGTNSAVRFTTFGVIRDKLGDAWPGTMNGTMATMLAGAGSGVVTVYASMPFDNVKTRMQSFDNHGRHMVSVAANMLAREGVLVFWKATMPRLVRLTLSSSITFIVYDYSLKLFDLLTPRRTDSKVSAEV</sequence>
<dbReference type="InterPro" id="IPR023395">
    <property type="entry name" value="MCP_dom_sf"/>
</dbReference>
<gene>
    <name evidence="12" type="ORF">EJ04DRAFT_570285</name>
</gene>
<keyword evidence="3 11" id="KW-0813">Transport</keyword>
<keyword evidence="6" id="KW-0999">Mitochondrion inner membrane</keyword>
<evidence type="ECO:0000256" key="8">
    <source>
        <dbReference type="ARBA" id="ARBA00023128"/>
    </source>
</evidence>
<dbReference type="InterPro" id="IPR049563">
    <property type="entry name" value="TXTP-like"/>
</dbReference>